<dbReference type="OrthoDB" id="7873062at2759"/>
<keyword evidence="2" id="KW-1185">Reference proteome</keyword>
<dbReference type="EMBL" id="JAMKOV010000141">
    <property type="protein sequence ID" value="KAI8033406.1"/>
    <property type="molecule type" value="Genomic_DNA"/>
</dbReference>
<dbReference type="AlphaFoldDB" id="A0A9P9YAK8"/>
<sequence>MLNQGSLIQYPARRPKRSTQRLLVQQHLRHQQQLEMIYNQDLLPWWFDHRVHLPWRRRSGVRRPAMTTEQYQMRNAHSHVYEVVEPNIRNVLPVVNPPRIVCLRRRSVHTLTRLGVAEHVTQPLFYLALEELKEQRLLHGQWDGIESTSQFMAEYMAKNMTLGLFNAGNRPRYGPSSFPDAYAEDPQ</sequence>
<reference evidence="1" key="1">
    <citation type="journal article" date="2023" name="Genome Biol. Evol.">
        <title>Long-read-based Genome Assembly of Drosophila gunungcola Reveals Fewer Chemosensory Genes in Flower-breeding Species.</title>
        <authorList>
            <person name="Negi A."/>
            <person name="Liao B.Y."/>
            <person name="Yeh S.D."/>
        </authorList>
    </citation>
    <scope>NUCLEOTIDE SEQUENCE</scope>
    <source>
        <strain evidence="1">Sukarami</strain>
    </source>
</reference>
<accession>A0A9P9YAK8</accession>
<name>A0A9P9YAK8_9MUSC</name>
<proteinExistence type="predicted"/>
<dbReference type="Proteomes" id="UP001059596">
    <property type="component" value="Unassembled WGS sequence"/>
</dbReference>
<evidence type="ECO:0000313" key="2">
    <source>
        <dbReference type="Proteomes" id="UP001059596"/>
    </source>
</evidence>
<comment type="caution">
    <text evidence="1">The sequence shown here is derived from an EMBL/GenBank/DDBJ whole genome shotgun (WGS) entry which is preliminary data.</text>
</comment>
<protein>
    <submittedName>
        <fullName evidence="1">Uncharacterized protein</fullName>
    </submittedName>
</protein>
<evidence type="ECO:0000313" key="1">
    <source>
        <dbReference type="EMBL" id="KAI8033406.1"/>
    </source>
</evidence>
<gene>
    <name evidence="1" type="ORF">M5D96_013854</name>
</gene>
<organism evidence="1 2">
    <name type="scientific">Drosophila gunungcola</name>
    <name type="common">fruit fly</name>
    <dbReference type="NCBI Taxonomy" id="103775"/>
    <lineage>
        <taxon>Eukaryota</taxon>
        <taxon>Metazoa</taxon>
        <taxon>Ecdysozoa</taxon>
        <taxon>Arthropoda</taxon>
        <taxon>Hexapoda</taxon>
        <taxon>Insecta</taxon>
        <taxon>Pterygota</taxon>
        <taxon>Neoptera</taxon>
        <taxon>Endopterygota</taxon>
        <taxon>Diptera</taxon>
        <taxon>Brachycera</taxon>
        <taxon>Muscomorpha</taxon>
        <taxon>Ephydroidea</taxon>
        <taxon>Drosophilidae</taxon>
        <taxon>Drosophila</taxon>
        <taxon>Sophophora</taxon>
    </lineage>
</organism>